<reference evidence="5" key="1">
    <citation type="journal article" date="2020" name="Stud. Mycol.">
        <title>101 Dothideomycetes genomes: a test case for predicting lifestyles and emergence of pathogens.</title>
        <authorList>
            <person name="Haridas S."/>
            <person name="Albert R."/>
            <person name="Binder M."/>
            <person name="Bloem J."/>
            <person name="Labutti K."/>
            <person name="Salamov A."/>
            <person name="Andreopoulos B."/>
            <person name="Baker S."/>
            <person name="Barry K."/>
            <person name="Bills G."/>
            <person name="Bluhm B."/>
            <person name="Cannon C."/>
            <person name="Castanera R."/>
            <person name="Culley D."/>
            <person name="Daum C."/>
            <person name="Ezra D."/>
            <person name="Gonzalez J."/>
            <person name="Henrissat B."/>
            <person name="Kuo A."/>
            <person name="Liang C."/>
            <person name="Lipzen A."/>
            <person name="Lutzoni F."/>
            <person name="Magnuson J."/>
            <person name="Mondo S."/>
            <person name="Nolan M."/>
            <person name="Ohm R."/>
            <person name="Pangilinan J."/>
            <person name="Park H.-J."/>
            <person name="Ramirez L."/>
            <person name="Alfaro M."/>
            <person name="Sun H."/>
            <person name="Tritt A."/>
            <person name="Yoshinaga Y."/>
            <person name="Zwiers L.-H."/>
            <person name="Turgeon B."/>
            <person name="Goodwin S."/>
            <person name="Spatafora J."/>
            <person name="Crous P."/>
            <person name="Grigoriev I."/>
        </authorList>
    </citation>
    <scope>NUCLEOTIDE SEQUENCE</scope>
    <source>
        <strain evidence="5">CBS 133067</strain>
    </source>
</reference>
<dbReference type="PANTHER" id="PTHR43669">
    <property type="entry name" value="5-KETO-D-GLUCONATE 5-REDUCTASE"/>
    <property type="match status" value="1"/>
</dbReference>
<dbReference type="Proteomes" id="UP000799772">
    <property type="component" value="Unassembled WGS sequence"/>
</dbReference>
<keyword evidence="3" id="KW-0560">Oxidoreductase</keyword>
<keyword evidence="2" id="KW-0521">NADP</keyword>
<evidence type="ECO:0000313" key="5">
    <source>
        <dbReference type="EMBL" id="KAF2099345.1"/>
    </source>
</evidence>
<feature type="region of interest" description="Disordered" evidence="4">
    <location>
        <begin position="252"/>
        <end position="273"/>
    </location>
</feature>
<dbReference type="Pfam" id="PF00106">
    <property type="entry name" value="adh_short"/>
    <property type="match status" value="1"/>
</dbReference>
<dbReference type="InterPro" id="IPR020904">
    <property type="entry name" value="Sc_DH/Rdtase_CS"/>
</dbReference>
<keyword evidence="6" id="KW-1185">Reference proteome</keyword>
<dbReference type="GO" id="GO:0016491">
    <property type="term" value="F:oxidoreductase activity"/>
    <property type="evidence" value="ECO:0007669"/>
    <property type="project" value="UniProtKB-KW"/>
</dbReference>
<dbReference type="InterPro" id="IPR036291">
    <property type="entry name" value="NAD(P)-bd_dom_sf"/>
</dbReference>
<dbReference type="PANTHER" id="PTHR43669:SF11">
    <property type="entry name" value="SHORT-CHAIN DEHYDROGENASE_OXIDOREDUCTASE"/>
    <property type="match status" value="1"/>
</dbReference>
<protein>
    <submittedName>
        <fullName evidence="5">NAD(P)-binding protein</fullName>
    </submittedName>
</protein>
<comment type="similarity">
    <text evidence="1">Belongs to the short-chain dehydrogenases/reductases (SDR) family.</text>
</comment>
<dbReference type="PRINTS" id="PR00081">
    <property type="entry name" value="GDHRDH"/>
</dbReference>
<proteinExistence type="inferred from homology"/>
<dbReference type="EMBL" id="ML978125">
    <property type="protein sequence ID" value="KAF2099345.1"/>
    <property type="molecule type" value="Genomic_DNA"/>
</dbReference>
<dbReference type="PROSITE" id="PS00061">
    <property type="entry name" value="ADH_SHORT"/>
    <property type="match status" value="1"/>
</dbReference>
<evidence type="ECO:0000256" key="4">
    <source>
        <dbReference type="SAM" id="MobiDB-lite"/>
    </source>
</evidence>
<evidence type="ECO:0000256" key="2">
    <source>
        <dbReference type="ARBA" id="ARBA00022857"/>
    </source>
</evidence>
<dbReference type="InterPro" id="IPR002347">
    <property type="entry name" value="SDR_fam"/>
</dbReference>
<dbReference type="Gene3D" id="3.40.50.720">
    <property type="entry name" value="NAD(P)-binding Rossmann-like Domain"/>
    <property type="match status" value="1"/>
</dbReference>
<sequence length="273" mass="30349">MAFPYKKILVIGATSGIGEALSARFVENGIFVIVTGRRKERLDSFVEKHGKDKAAAEVFDIAQLDKIPHFAREVTAAHPDIDAVLVNAGMQRGFDFSKPETVDLADVDMEVKTNYSAYLHITHAFLPFLQNASKSRDVALMYMSSGLALLPMIHIPGYCATKAALHHFILVLREQLKGPFPRLKIIEIFPPAVQTELHDWFPDLEVGRGWGMPLDQFTDIAWSKLSYGEEQPNIGLAEMAFNRFESARQAAFQQLAEKSRSEPGKDSSQPGSS</sequence>
<evidence type="ECO:0000256" key="1">
    <source>
        <dbReference type="ARBA" id="ARBA00006484"/>
    </source>
</evidence>
<comment type="caution">
    <text evidence="5">The sequence shown here is derived from an EMBL/GenBank/DDBJ whole genome shotgun (WGS) entry which is preliminary data.</text>
</comment>
<evidence type="ECO:0000256" key="3">
    <source>
        <dbReference type="ARBA" id="ARBA00023002"/>
    </source>
</evidence>
<dbReference type="AlphaFoldDB" id="A0A9P4IHF2"/>
<name>A0A9P4IHF2_9PEZI</name>
<evidence type="ECO:0000313" key="6">
    <source>
        <dbReference type="Proteomes" id="UP000799772"/>
    </source>
</evidence>
<dbReference type="SUPFAM" id="SSF51735">
    <property type="entry name" value="NAD(P)-binding Rossmann-fold domains"/>
    <property type="match status" value="1"/>
</dbReference>
<organism evidence="5 6">
    <name type="scientific">Rhizodiscina lignyota</name>
    <dbReference type="NCBI Taxonomy" id="1504668"/>
    <lineage>
        <taxon>Eukaryota</taxon>
        <taxon>Fungi</taxon>
        <taxon>Dikarya</taxon>
        <taxon>Ascomycota</taxon>
        <taxon>Pezizomycotina</taxon>
        <taxon>Dothideomycetes</taxon>
        <taxon>Pleosporomycetidae</taxon>
        <taxon>Aulographales</taxon>
        <taxon>Rhizodiscinaceae</taxon>
        <taxon>Rhizodiscina</taxon>
    </lineage>
</organism>
<gene>
    <name evidence="5" type="ORF">NA57DRAFT_74847</name>
</gene>
<accession>A0A9P4IHF2</accession>
<dbReference type="OrthoDB" id="37659at2759"/>